<dbReference type="OrthoDB" id="365110at2759"/>
<protein>
    <submittedName>
        <fullName evidence="1">Uncharacterized protein</fullName>
    </submittedName>
</protein>
<dbReference type="Proteomes" id="UP000031512">
    <property type="component" value="Chromosome 1"/>
</dbReference>
<proteinExistence type="predicted"/>
<dbReference type="KEGG" id="beq:BEWA_026970"/>
<evidence type="ECO:0000313" key="2">
    <source>
        <dbReference type="Proteomes" id="UP000031512"/>
    </source>
</evidence>
<gene>
    <name evidence="1" type="ORF">BEWA_026970</name>
</gene>
<sequence length="2534" mass="285565">MSLNGSSGQLSASRDKLVEKYGNTPISDGKMNPQMAMDAFSSKYTHLVANSPLDVLRTELFKPITVSNLEFTDSDYKETEKLEKSIELEVKVCSKSTIFLKKLLENYESTPKSVLSAVLTSKEVISNLLDLHESFTFGLDRELPEEDRILENVKTATKLFNGSCIPLVMWPAQETNSEAMKVPESAIFDAFNIYLLRKHNREVYVEVGRNNPLSHEEGGSLEIDISDATVLRELSDVVIDELLSALWCIVYIGNLYIRKEDVPPMFEAYKEEFVSQDNKLVDKLWSKYLACSDHIKARMPHLKSLDEKFASRVILELNGFVILQNALVTALASLYYLKGEMSASIFNSYASVFILEDFSGVYSCSSELDCDALAVSPILANNVQELQASCVFFLSLFYLMEGDKDGNMLKIHDEFILPILQRWELEDCTKNKALAIPLFLHFALLKNDSSQTLVNGIAAPEFISRSSKFLHKYPESVEWICLSRSIFDSDQFIHARLARYILAESFTRLMESLESPCIPGISKVAYALSTLTRDAFFVDYFADFKILDDLCAFFSLQFPYDIGTFIQLLNALLPLTNGLLKDDSNQVLKNRERIKIVIRTLLRKIDGLNISPLTADLASDGKSYVCNSHTSMELQLIAMFGLDAGTFAENWSKWELGDCLYFLPKGSCGMLTELDVHDQLKDVAPGKYWIRNSELGLVLADEAPSVHISCIRFNLEDTLRISYGNETISHEKGAEFTILRSLWVIWKSCIVHLANTPYELDDVALQTFVSCNSLFSRLLVNFPCLFYLMESHLSSTLYVKEDDSPLGHCSFAYHFTLILVLALRRPRLRVVLPDTIAALSSFLVPNYVVPLEENTTEAEFHRYWMFFYSLEHIQTKYSTDNNFNIFLLLSRVMQEEEKLLKVYPVTCAILGFFRDLLKVCPPELWILHSVHHGLWNISHSSLTAQSRDVFMGISCSHLRSLKSRLEHRAGSIYSSFQTFFFCEMVSFALKSVGTNICELEFSDANQRLEMILAVLDIALLTSRLFKVCNYNVEGGGVPTGTCNNSDEWIKGLDELGNQVLMVFSESNYISELIRIISCQMNILKGKEGASLVMLNPLVFSEVSLSFFTPRLQNMRKIAPLFFMLESADKIGQECKINARYRWLSQHFSSCDGTSHGKRIVERALELVHQLQIIALPKNKSFIFGTLARTLGGEFFCMSKLSSQTPFLSISSSVYSENDPISYYLQVQLGAMRSILPQAPLAQSIISHAYGGYNLALSTDILTLYMLLNEFYDKKTHYPGDKNHLLDQLGLTKGTDALLFIANKEEESFVEHLICTFFDTRLCGYDECISILRYFVACLETNIGAEFLKSEGVSVGFNVLTSFIDSVLRLHILNGMTISQVSLGNITVVQLALVVFSRLVVVCMDPKVKGTRLCWETVDLVLRTLVDFLGVFDSFKNLFSEIKLEVLPMLDYRRGLDSTLDLSIPLSRGEAVLEKKVAVVEIIGSIYSILSAVSLYLPMERHDDHFLKIVEYVSTSWDFVETLFPTCSYDNGCFTRTGDNSSIDCNDKETRLGLWLGDDLLNWLPRLLDFASKMNVPVENILLKSPVHDICAFDFSLLKEDSQVNGFKMQDMLSLMMRHISGVPELNFVSRLSQGRTFVDTGAENRTVWEFLNFGTAENYGLFYLTNVCRFSCISTILMCKNGYGTNVYDLENVKNCIKMVSLVESMNASKLKTMTVLFDIVKFTRENPTALKVTKPFETFAINLTMTAQLGLASPSICNENSLYLGILIKLLATIVDGADVKGLIQSFDQHYSESGQYSRDDVETFIINVFGGFIAQLVQFVSTNLAAFDKVPDLLFGKESGYKFHKRFFVNSRRAVNGELALDEELVWMQYIILHSFPALYRQFSGIVNKVQKTNSQVETLYRNVAKHVITSLSRVSHHLLTLCCRWERQIVKILSQFSQPGNGYLCAEIFVSIFAPVVATLALKEVVATPLNKDQGHDFLFLLSDILISHKFTSCVPMPPSLMESLLNSEHLESNKKYLLENFKNKAELRYENCNLVCAMVVKCLDHLLSMFIFALKHESAEHSLSQLIIKSHMIQKIYMYPFANYFVQPINSITPKSALESYLGPERYGCKDKRAVVQGNCIEVLESSINTWYPYYIQDKNNVQSRCNLHLLHCKILYFVSLLNVDGSESVHILMLLQTLEKRAKHVLTGGVVSVAQLEEALLYFSLLRKLPPRLSLSHANLKTISKFLKWSAVHFDNLADVIHGKGNRAGSVKARTKHQSLLYLILENAMTFTSLLLDLKVTLDLQDELPPTADKFLTYGQDSQDAVGLTREQFVSSIAAGSFTGCRGTPLGPSSISLDLVLAIFRIVVDLGSMGLSVLDDFTKAPILYGYKNGDQILLPMADHFSEPVSHDKTPVETLTIEKCGHFLVQVDPMGKSSAKNHSILPAAIELGDLQKIAEVIVEKSLLFGSQFINTLCLQNSLNNQGRRDLFSPNSFTLLSALCSDVAAHKDVTSQSLQEFNSVISDYISKKKLDAKNIHSTFGDTIIFLK</sequence>
<dbReference type="EMBL" id="CP001669">
    <property type="protein sequence ID" value="AFZ79848.1"/>
    <property type="molecule type" value="Genomic_DNA"/>
</dbReference>
<organism evidence="1 2">
    <name type="scientific">Theileria equi strain WA</name>
    <dbReference type="NCBI Taxonomy" id="1537102"/>
    <lineage>
        <taxon>Eukaryota</taxon>
        <taxon>Sar</taxon>
        <taxon>Alveolata</taxon>
        <taxon>Apicomplexa</taxon>
        <taxon>Aconoidasida</taxon>
        <taxon>Piroplasmida</taxon>
        <taxon>Theileriidae</taxon>
        <taxon>Theileria</taxon>
    </lineage>
</organism>
<accession>L0AX73</accession>
<dbReference type="VEuPathDB" id="PiroplasmaDB:BEWA_026970"/>
<reference evidence="1 2" key="1">
    <citation type="journal article" date="2012" name="BMC Genomics">
        <title>Comparative genomic analysis and phylogenetic position of Theileria equi.</title>
        <authorList>
            <person name="Kappmeyer L.S."/>
            <person name="Thiagarajan M."/>
            <person name="Herndon D.R."/>
            <person name="Ramsay J.D."/>
            <person name="Caler E."/>
            <person name="Djikeng A."/>
            <person name="Gillespie J.J."/>
            <person name="Lau A.O."/>
            <person name="Roalson E.H."/>
            <person name="Silva J.C."/>
            <person name="Silva M.G."/>
            <person name="Suarez C.E."/>
            <person name="Ueti M.W."/>
            <person name="Nene V.M."/>
            <person name="Mealey R.H."/>
            <person name="Knowles D.P."/>
            <person name="Brayton K.A."/>
        </authorList>
    </citation>
    <scope>NUCLEOTIDE SEQUENCE [LARGE SCALE GENOMIC DNA]</scope>
    <source>
        <strain evidence="1 2">WA</strain>
    </source>
</reference>
<dbReference type="RefSeq" id="XP_004829514.1">
    <property type="nucleotide sequence ID" value="XM_004829457.1"/>
</dbReference>
<keyword evidence="2" id="KW-1185">Reference proteome</keyword>
<name>L0AX73_THEEQ</name>
<evidence type="ECO:0000313" key="1">
    <source>
        <dbReference type="EMBL" id="AFZ79848.1"/>
    </source>
</evidence>
<dbReference type="GeneID" id="15807308"/>
<dbReference type="eggNOG" id="ENOG502TN7V">
    <property type="taxonomic scope" value="Eukaryota"/>
</dbReference>